<dbReference type="Pfam" id="PF21277">
    <property type="entry name" value="T6SS_VgrG3-like_C"/>
    <property type="match status" value="1"/>
</dbReference>
<evidence type="ECO:0000259" key="2">
    <source>
        <dbReference type="Pfam" id="PF21277"/>
    </source>
</evidence>
<name>A0A8S5P877_9CAUD</name>
<dbReference type="EMBL" id="BK015355">
    <property type="protein sequence ID" value="DAE02888.1"/>
    <property type="molecule type" value="Genomic_DNA"/>
</dbReference>
<dbReference type="InterPro" id="IPR049073">
    <property type="entry name" value="T6SS_VgrG3-like_C"/>
</dbReference>
<accession>A0A8S5P877</accession>
<feature type="region of interest" description="Disordered" evidence="1">
    <location>
        <begin position="174"/>
        <end position="196"/>
    </location>
</feature>
<proteinExistence type="predicted"/>
<sequence>MAYPYDDVPGQQEAMPGGLLGTMLGPQQTAAVPRSMSLGRVAADNAGFLAGLTALSMLANNNGRRSFGQLLGRGGLDALGALGNAGMLGYQQDRQKTQDAFARAQWDAAQQDRAFNRQLALTNLALARSMALGKMQRDQENAARQADFNAALTGAGGMRPSPYGAAMIPDGSDPYSIAAQSESGGNPWAVSPDRGGSTSYGRYQVNTLPGNSMWQFLGYLQHSNPGLYQALGGGAVQPGTPAFNRAWDAASKSSLGGQMADAQNTFFREQFVDPALARLKGSGMDAFAQNPAFIQMLASTAAQHGVGGAVRILNSAWKGVDKTQAPEQQLEALVRNTYAGRANPGGFVNQLKEDPGFMTKLRPRFEREQGQILGMLRQPQNAGQNSYPDDIKSLDARIQQLTALIANAPDAESRQRAEAVLGALRDKRNAITAASSRKDDIARQDDAARFSRSNTLGDAFWDRSRGYRGYGENLANLLTYAKGGNGVDDVAMLYAFMKALDPQSVVRESEFKTGQATEGVPTQVQNYLHQVIGGERLSDEQRRKIVRLALGTFKNQEKVQKDLEKYYRRRVEALGVSPKDIDTIIYDPYTELAGEAEAWLNSVPAAASHSPDWRASVPASGGSVIAPASGRRERRRLDREGNPLN</sequence>
<protein>
    <submittedName>
        <fullName evidence="3">Structural protein</fullName>
    </submittedName>
</protein>
<reference evidence="3" key="1">
    <citation type="journal article" date="2021" name="Proc. Natl. Acad. Sci. U.S.A.">
        <title>A Catalog of Tens of Thousands of Viruses from Human Metagenomes Reveals Hidden Associations with Chronic Diseases.</title>
        <authorList>
            <person name="Tisza M.J."/>
            <person name="Buck C.B."/>
        </authorList>
    </citation>
    <scope>NUCLEOTIDE SEQUENCE</scope>
    <source>
        <strain evidence="3">Ct8Hx23</strain>
    </source>
</reference>
<feature type="domain" description="Type VI secretion system spike protein VgrG3-like C-terminal" evidence="2">
    <location>
        <begin position="177"/>
        <end position="336"/>
    </location>
</feature>
<feature type="compositionally biased region" description="Basic and acidic residues" evidence="1">
    <location>
        <begin position="635"/>
        <end position="645"/>
    </location>
</feature>
<dbReference type="SUPFAM" id="SSF53955">
    <property type="entry name" value="Lysozyme-like"/>
    <property type="match status" value="1"/>
</dbReference>
<feature type="region of interest" description="Disordered" evidence="1">
    <location>
        <begin position="610"/>
        <end position="645"/>
    </location>
</feature>
<organism evidence="3">
    <name type="scientific">Siphoviridae sp. ct8Hx23</name>
    <dbReference type="NCBI Taxonomy" id="2825360"/>
    <lineage>
        <taxon>Viruses</taxon>
        <taxon>Duplodnaviria</taxon>
        <taxon>Heunggongvirae</taxon>
        <taxon>Uroviricota</taxon>
        <taxon>Caudoviricetes</taxon>
    </lineage>
</organism>
<evidence type="ECO:0000256" key="1">
    <source>
        <dbReference type="SAM" id="MobiDB-lite"/>
    </source>
</evidence>
<evidence type="ECO:0000313" key="3">
    <source>
        <dbReference type="EMBL" id="DAE02888.1"/>
    </source>
</evidence>
<dbReference type="InterPro" id="IPR023346">
    <property type="entry name" value="Lysozyme-like_dom_sf"/>
</dbReference>